<accession>A0A1I8NVG7</accession>
<dbReference type="InterPro" id="IPR052852">
    <property type="entry name" value="SSU_Processome_Comp"/>
</dbReference>
<feature type="region of interest" description="Disordered" evidence="1">
    <location>
        <begin position="131"/>
        <end position="180"/>
    </location>
</feature>
<dbReference type="AlphaFoldDB" id="A0A1I8NVG7"/>
<dbReference type="Pfam" id="PF15375">
    <property type="entry name" value="FSAF1"/>
    <property type="match status" value="1"/>
</dbReference>
<sequence length="180" mass="20899">MNGTTAFEPVPTKAALALKNKQRTEFKALIFEEPKINRDLELNQPLVTKKNKISNSRPDEDGNAFDIKKARHEVINFAMNNQRIQKNQKKMQIFQMVQLGAKPPKKEHKNYKELLDEKRRLKDIREARKKFHQLGKNQTGAASVKCRSKTKIEKQSKKRVPVSSIDQHYGVARPKLKKKK</sequence>
<evidence type="ECO:0000256" key="1">
    <source>
        <dbReference type="SAM" id="MobiDB-lite"/>
    </source>
</evidence>
<organism evidence="2 3">
    <name type="scientific">Stomoxys calcitrans</name>
    <name type="common">Stable fly</name>
    <name type="synonym">Conops calcitrans</name>
    <dbReference type="NCBI Taxonomy" id="35570"/>
    <lineage>
        <taxon>Eukaryota</taxon>
        <taxon>Metazoa</taxon>
        <taxon>Ecdysozoa</taxon>
        <taxon>Arthropoda</taxon>
        <taxon>Hexapoda</taxon>
        <taxon>Insecta</taxon>
        <taxon>Pterygota</taxon>
        <taxon>Neoptera</taxon>
        <taxon>Endopterygota</taxon>
        <taxon>Diptera</taxon>
        <taxon>Brachycera</taxon>
        <taxon>Muscomorpha</taxon>
        <taxon>Muscoidea</taxon>
        <taxon>Muscidae</taxon>
        <taxon>Stomoxys</taxon>
    </lineage>
</organism>
<dbReference type="Proteomes" id="UP000095300">
    <property type="component" value="Unassembled WGS sequence"/>
</dbReference>
<evidence type="ECO:0000313" key="2">
    <source>
        <dbReference type="EnsemblMetazoa" id="SCAU002380-PA"/>
    </source>
</evidence>
<dbReference type="PANTHER" id="PTHR28366:SF1">
    <property type="entry name" value="CHROMOSOME 1 OPEN READING FRAME 131"/>
    <property type="match status" value="1"/>
</dbReference>
<reference evidence="2" key="1">
    <citation type="submission" date="2020-05" db="UniProtKB">
        <authorList>
            <consortium name="EnsemblMetazoa"/>
        </authorList>
    </citation>
    <scope>IDENTIFICATION</scope>
    <source>
        <strain evidence="2">USDA</strain>
    </source>
</reference>
<protein>
    <submittedName>
        <fullName evidence="2">Uncharacterized protein</fullName>
    </submittedName>
</protein>
<evidence type="ECO:0000313" key="3">
    <source>
        <dbReference type="Proteomes" id="UP000095300"/>
    </source>
</evidence>
<name>A0A1I8NVG7_STOCA</name>
<dbReference type="VEuPathDB" id="VectorBase:SCAU002380"/>
<gene>
    <name evidence="2" type="primary">106082162</name>
</gene>
<dbReference type="GO" id="GO:0046933">
    <property type="term" value="F:proton-transporting ATP synthase activity, rotational mechanism"/>
    <property type="evidence" value="ECO:0007669"/>
    <property type="project" value="InterPro"/>
</dbReference>
<dbReference type="STRING" id="35570.A0A1I8NVG7"/>
<dbReference type="KEGG" id="scac:106082162"/>
<dbReference type="GO" id="GO:0016020">
    <property type="term" value="C:membrane"/>
    <property type="evidence" value="ECO:0007669"/>
    <property type="project" value="UniProtKB-SubCell"/>
</dbReference>
<dbReference type="PANTHER" id="PTHR28366">
    <property type="entry name" value="CHROMOSOME 1 OPEN READING FRAME 131"/>
    <property type="match status" value="1"/>
</dbReference>
<proteinExistence type="predicted"/>
<keyword evidence="3" id="KW-1185">Reference proteome</keyword>
<dbReference type="OrthoDB" id="10067479at2759"/>
<dbReference type="InterPro" id="IPR027973">
    <property type="entry name" value="FSAF1-like"/>
</dbReference>
<dbReference type="EnsemblMetazoa" id="SCAU002380-RA">
    <property type="protein sequence ID" value="SCAU002380-PA"/>
    <property type="gene ID" value="SCAU002380"/>
</dbReference>